<keyword evidence="6" id="KW-0378">Hydrolase</keyword>
<dbReference type="PATRIC" id="fig|630626.3.peg.3337"/>
<protein>
    <recommendedName>
        <fullName evidence="3">asparaginase</fullName>
        <ecNumber evidence="3">3.5.1.1</ecNumber>
    </recommendedName>
</protein>
<dbReference type="Pfam" id="PF17763">
    <property type="entry name" value="Asparaginase_C"/>
    <property type="match status" value="1"/>
</dbReference>
<evidence type="ECO:0000256" key="12">
    <source>
        <dbReference type="PROSITE-ProRule" id="PRU10100"/>
    </source>
</evidence>
<dbReference type="STRING" id="630626.EBL_c34240"/>
<evidence type="ECO:0000256" key="6">
    <source>
        <dbReference type="ARBA" id="ARBA00022801"/>
    </source>
</evidence>
<reference evidence="17 18" key="1">
    <citation type="journal article" date="2012" name="J. Bacteriol.">
        <title>Complete genome sequence of the B12-producing Shimwellia blattae strain DSM 4481, isolated from a cockroach.</title>
        <authorList>
            <person name="Brzuszkiewicz E."/>
            <person name="Waschkowitz T."/>
            <person name="Wiezer A."/>
            <person name="Daniel R."/>
        </authorList>
    </citation>
    <scope>NUCLEOTIDE SEQUENCE [LARGE SCALE GENOMIC DNA]</scope>
    <source>
        <strain evidence="18">ATCC 29907 / DSM 4481 / JCM 1650 / NBRC 105725 / CDC 9005-74</strain>
    </source>
</reference>
<dbReference type="PROSITE" id="PS00917">
    <property type="entry name" value="ASN_GLN_ASE_2"/>
    <property type="match status" value="1"/>
</dbReference>
<evidence type="ECO:0000256" key="7">
    <source>
        <dbReference type="ARBA" id="ARBA00023157"/>
    </source>
</evidence>
<dbReference type="PANTHER" id="PTHR11707:SF28">
    <property type="entry name" value="60 KDA LYSOPHOSPHOLIPASE"/>
    <property type="match status" value="1"/>
</dbReference>
<proteinExistence type="inferred from homology"/>
<feature type="domain" description="L-asparaginase N-terminal" evidence="15">
    <location>
        <begin position="26"/>
        <end position="216"/>
    </location>
</feature>
<evidence type="ECO:0000256" key="8">
    <source>
        <dbReference type="ARBA" id="ARBA00049366"/>
    </source>
</evidence>
<evidence type="ECO:0000256" key="10">
    <source>
        <dbReference type="PIRSR" id="PIRSR001220-2"/>
    </source>
</evidence>
<dbReference type="CDD" id="cd00411">
    <property type="entry name" value="L-asparaginase_like"/>
    <property type="match status" value="1"/>
</dbReference>
<evidence type="ECO:0000256" key="13">
    <source>
        <dbReference type="RuleBase" id="RU004456"/>
    </source>
</evidence>
<evidence type="ECO:0000256" key="2">
    <source>
        <dbReference type="ARBA" id="ARBA00010518"/>
    </source>
</evidence>
<comment type="subcellular location">
    <subcellularLocation>
        <location evidence="1">Periplasm</location>
    </subcellularLocation>
</comment>
<feature type="domain" description="Asparaginase/glutaminase C-terminal" evidence="16">
    <location>
        <begin position="235"/>
        <end position="345"/>
    </location>
</feature>
<evidence type="ECO:0000259" key="16">
    <source>
        <dbReference type="Pfam" id="PF17763"/>
    </source>
</evidence>
<keyword evidence="4 14" id="KW-0732">Signal</keyword>
<dbReference type="PRINTS" id="PR00139">
    <property type="entry name" value="ASNGLNASE"/>
</dbReference>
<sequence>MNVATRSVLAVLIAGFSGAALALPSVTILATGGTIAGGGESATGSSYTAGKVGVENLVDAVPQLKTLAAIKGEQVVSIGSQDMNDDVWLTLAKKINQDCDKADGFVITHGTDTMEETAYFLDLTLKCDKPVVMVGAMRPSTAMSADGPFNLYNAVVTAVDPASKGRGVLVAMNDTVLDARDVTKTNTTGVETFKGVNYGPLGYIHNGKIDYQRAPQRKHTTQTPFDVSKLTTLPKVGIVYNYANASDLPVKALLEDGYQGIVSAGVGNGNMYKTVFDTLATAAHQGVAVVRSSRVPTGSTTQDAEVDDAKYGFVASGTLNPQKARVLLQLALTQTKDPKQIQQIFNQY</sequence>
<dbReference type="SMART" id="SM00870">
    <property type="entry name" value="Asparaginase"/>
    <property type="match status" value="1"/>
</dbReference>
<feature type="active site" evidence="11">
    <location>
        <position position="34"/>
    </location>
</feature>
<dbReference type="Gene3D" id="3.40.50.40">
    <property type="match status" value="1"/>
</dbReference>
<evidence type="ECO:0000259" key="15">
    <source>
        <dbReference type="Pfam" id="PF00710"/>
    </source>
</evidence>
<accession>I2BD80</accession>
<dbReference type="NCBIfam" id="NF008304">
    <property type="entry name" value="PRK11096.1"/>
    <property type="match status" value="1"/>
</dbReference>
<feature type="active site" description="O-isoaspartyl threonine intermediate" evidence="9">
    <location>
        <position position="34"/>
    </location>
</feature>
<keyword evidence="5" id="KW-0574">Periplasm</keyword>
<keyword evidence="18" id="KW-1185">Reference proteome</keyword>
<dbReference type="Pfam" id="PF00710">
    <property type="entry name" value="Asparaginase"/>
    <property type="match status" value="1"/>
</dbReference>
<dbReference type="Proteomes" id="UP000001955">
    <property type="component" value="Chromosome"/>
</dbReference>
<feature type="active site" evidence="12">
    <location>
        <position position="111"/>
    </location>
</feature>
<dbReference type="PIRSF" id="PIRSF001220">
    <property type="entry name" value="L-ASNase_gatD"/>
    <property type="match status" value="1"/>
</dbReference>
<evidence type="ECO:0000256" key="9">
    <source>
        <dbReference type="PIRSR" id="PIRSR001220-1"/>
    </source>
</evidence>
<dbReference type="PROSITE" id="PS00144">
    <property type="entry name" value="ASN_GLN_ASE_1"/>
    <property type="match status" value="1"/>
</dbReference>
<dbReference type="EMBL" id="CP001560">
    <property type="protein sequence ID" value="AFJ48484.1"/>
    <property type="molecule type" value="Genomic_DNA"/>
</dbReference>
<dbReference type="PROSITE" id="PS51732">
    <property type="entry name" value="ASN_GLN_ASE_3"/>
    <property type="match status" value="1"/>
</dbReference>
<dbReference type="GO" id="GO:0042597">
    <property type="term" value="C:periplasmic space"/>
    <property type="evidence" value="ECO:0007669"/>
    <property type="project" value="UniProtKB-SubCell"/>
</dbReference>
<dbReference type="GO" id="GO:0006528">
    <property type="term" value="P:asparagine metabolic process"/>
    <property type="evidence" value="ECO:0007669"/>
    <property type="project" value="InterPro"/>
</dbReference>
<dbReference type="InterPro" id="IPR036152">
    <property type="entry name" value="Asp/glu_Ase-like_sf"/>
</dbReference>
<dbReference type="InterPro" id="IPR020827">
    <property type="entry name" value="Asparaginase/glutaminase_AS1"/>
</dbReference>
<dbReference type="InterPro" id="IPR037152">
    <property type="entry name" value="L-asparaginase_N_sf"/>
</dbReference>
<dbReference type="FunFam" id="3.40.50.40:FF:000002">
    <property type="entry name" value="L-asparaginase 2"/>
    <property type="match status" value="1"/>
</dbReference>
<dbReference type="EC" id="3.5.1.1" evidence="3"/>
<dbReference type="InterPro" id="IPR004550">
    <property type="entry name" value="AsnASE_II"/>
</dbReference>
<feature type="binding site" evidence="10">
    <location>
        <position position="80"/>
    </location>
    <ligand>
        <name>substrate</name>
    </ligand>
</feature>
<dbReference type="GO" id="GO:0004067">
    <property type="term" value="F:asparaginase activity"/>
    <property type="evidence" value="ECO:0007669"/>
    <property type="project" value="UniProtKB-UniRule"/>
</dbReference>
<dbReference type="KEGG" id="ebt:EBL_c34240"/>
<dbReference type="PIRSF" id="PIRSF500176">
    <property type="entry name" value="L_ASNase"/>
    <property type="match status" value="1"/>
</dbReference>
<evidence type="ECO:0000256" key="4">
    <source>
        <dbReference type="ARBA" id="ARBA00022729"/>
    </source>
</evidence>
<dbReference type="SUPFAM" id="SSF53774">
    <property type="entry name" value="Glutaminase/Asparaginase"/>
    <property type="match status" value="1"/>
</dbReference>
<dbReference type="OrthoDB" id="9788068at2"/>
<dbReference type="InterPro" id="IPR027474">
    <property type="entry name" value="L-asparaginase_N"/>
</dbReference>
<comment type="similarity">
    <text evidence="2 13">Belongs to the asparaginase 1 family.</text>
</comment>
<comment type="catalytic activity">
    <reaction evidence="8">
        <text>L-asparagine + H2O = L-aspartate + NH4(+)</text>
        <dbReference type="Rhea" id="RHEA:21016"/>
        <dbReference type="ChEBI" id="CHEBI:15377"/>
        <dbReference type="ChEBI" id="CHEBI:28938"/>
        <dbReference type="ChEBI" id="CHEBI:29991"/>
        <dbReference type="ChEBI" id="CHEBI:58048"/>
        <dbReference type="EC" id="3.5.1.1"/>
    </reaction>
</comment>
<dbReference type="NCBIfam" id="TIGR00520">
    <property type="entry name" value="asnASE_II"/>
    <property type="match status" value="1"/>
</dbReference>
<dbReference type="RefSeq" id="WP_002444114.1">
    <property type="nucleotide sequence ID" value="NC_017910.1"/>
</dbReference>
<dbReference type="PANTHER" id="PTHR11707">
    <property type="entry name" value="L-ASPARAGINASE"/>
    <property type="match status" value="1"/>
</dbReference>
<dbReference type="InterPro" id="IPR040919">
    <property type="entry name" value="Asparaginase_C"/>
</dbReference>
<evidence type="ECO:0000256" key="5">
    <source>
        <dbReference type="ARBA" id="ARBA00022764"/>
    </source>
</evidence>
<evidence type="ECO:0000313" key="17">
    <source>
        <dbReference type="EMBL" id="AFJ48484.1"/>
    </source>
</evidence>
<name>I2BD80_SHIBC</name>
<feature type="binding site" evidence="10">
    <location>
        <begin position="111"/>
        <end position="112"/>
    </location>
    <ligand>
        <name>substrate</name>
    </ligand>
</feature>
<gene>
    <name evidence="17" type="primary">ansB</name>
    <name evidence="17" type="ordered locus">EBL_c34240</name>
</gene>
<keyword evidence="7" id="KW-1015">Disulfide bond</keyword>
<evidence type="ECO:0000256" key="1">
    <source>
        <dbReference type="ARBA" id="ARBA00004418"/>
    </source>
</evidence>
<dbReference type="InterPro" id="IPR027475">
    <property type="entry name" value="Asparaginase/glutaminase_AS2"/>
</dbReference>
<evidence type="ECO:0000313" key="18">
    <source>
        <dbReference type="Proteomes" id="UP000001955"/>
    </source>
</evidence>
<dbReference type="AlphaFoldDB" id="I2BD80"/>
<dbReference type="eggNOG" id="COG0252">
    <property type="taxonomic scope" value="Bacteria"/>
</dbReference>
<organism evidence="17 18">
    <name type="scientific">Shimwellia blattae (strain ATCC 29907 / DSM 4481 / JCM 1650 / NBRC 105725 / CDC 9005-74)</name>
    <name type="common">Escherichia blattae</name>
    <dbReference type="NCBI Taxonomy" id="630626"/>
    <lineage>
        <taxon>Bacteria</taxon>
        <taxon>Pseudomonadati</taxon>
        <taxon>Pseudomonadota</taxon>
        <taxon>Gammaproteobacteria</taxon>
        <taxon>Enterobacterales</taxon>
        <taxon>Enterobacteriaceae</taxon>
        <taxon>Shimwellia</taxon>
    </lineage>
</organism>
<feature type="chain" id="PRO_5003655256" description="asparaginase" evidence="14">
    <location>
        <begin position="23"/>
        <end position="348"/>
    </location>
</feature>
<accession>K6W0W1</accession>
<dbReference type="HOGENOM" id="CLU_019134_1_2_6"/>
<dbReference type="Gene3D" id="3.40.50.1170">
    <property type="entry name" value="L-asparaginase, N-terminal domain"/>
    <property type="match status" value="1"/>
</dbReference>
<evidence type="ECO:0000256" key="11">
    <source>
        <dbReference type="PROSITE-ProRule" id="PRU10099"/>
    </source>
</evidence>
<dbReference type="InterPro" id="IPR006034">
    <property type="entry name" value="Asparaginase/glutaminase-like"/>
</dbReference>
<dbReference type="InterPro" id="IPR027473">
    <property type="entry name" value="L-asparaginase_C"/>
</dbReference>
<evidence type="ECO:0000256" key="3">
    <source>
        <dbReference type="ARBA" id="ARBA00012920"/>
    </source>
</evidence>
<feature type="signal peptide" evidence="14">
    <location>
        <begin position="1"/>
        <end position="22"/>
    </location>
</feature>
<dbReference type="FunFam" id="3.40.50.1170:FF:000001">
    <property type="entry name" value="L-asparaginase 2"/>
    <property type="match status" value="1"/>
</dbReference>
<evidence type="ECO:0000256" key="14">
    <source>
        <dbReference type="SAM" id="SignalP"/>
    </source>
</evidence>